<keyword evidence="5" id="KW-0812">Transmembrane</keyword>
<evidence type="ECO:0000256" key="5">
    <source>
        <dbReference type="ARBA" id="ARBA00022692"/>
    </source>
</evidence>
<evidence type="ECO:0000313" key="9">
    <source>
        <dbReference type="Proteomes" id="UP000264702"/>
    </source>
</evidence>
<keyword evidence="7" id="KW-0998">Cell outer membrane</keyword>
<dbReference type="GO" id="GO:0009279">
    <property type="term" value="C:cell outer membrane"/>
    <property type="evidence" value="ECO:0007669"/>
    <property type="project" value="UniProtKB-SubCell"/>
</dbReference>
<dbReference type="InterPro" id="IPR003423">
    <property type="entry name" value="OMP_efflux"/>
</dbReference>
<dbReference type="Proteomes" id="UP000264702">
    <property type="component" value="Unassembled WGS sequence"/>
</dbReference>
<dbReference type="PIRSF" id="PIRSF001892">
    <property type="entry name" value="CyaE"/>
    <property type="match status" value="1"/>
</dbReference>
<keyword evidence="4" id="KW-1134">Transmembrane beta strand</keyword>
<comment type="caution">
    <text evidence="8">The sequence shown here is derived from an EMBL/GenBank/DDBJ whole genome shotgun (WGS) entry which is preliminary data.</text>
</comment>
<dbReference type="Pfam" id="PF02321">
    <property type="entry name" value="OEP"/>
    <property type="match status" value="2"/>
</dbReference>
<dbReference type="InterPro" id="IPR028351">
    <property type="entry name" value="CyaE"/>
</dbReference>
<dbReference type="OrthoDB" id="5296315at2"/>
<comment type="subcellular location">
    <subcellularLocation>
        <location evidence="1">Cell outer membrane</location>
    </subcellularLocation>
</comment>
<dbReference type="InterPro" id="IPR051906">
    <property type="entry name" value="TolC-like"/>
</dbReference>
<protein>
    <submittedName>
        <fullName evidence="8">TolC family protein</fullName>
    </submittedName>
</protein>
<dbReference type="PANTHER" id="PTHR30026:SF20">
    <property type="entry name" value="OUTER MEMBRANE PROTEIN TOLC"/>
    <property type="match status" value="1"/>
</dbReference>
<comment type="similarity">
    <text evidence="2">Belongs to the outer membrane factor (OMF) (TC 1.B.17) family.</text>
</comment>
<organism evidence="8 9">
    <name type="scientific">Paracidobacterium acidisoli</name>
    <dbReference type="NCBI Taxonomy" id="2303751"/>
    <lineage>
        <taxon>Bacteria</taxon>
        <taxon>Pseudomonadati</taxon>
        <taxon>Acidobacteriota</taxon>
        <taxon>Terriglobia</taxon>
        <taxon>Terriglobales</taxon>
        <taxon>Acidobacteriaceae</taxon>
        <taxon>Paracidobacterium</taxon>
    </lineage>
</organism>
<gene>
    <name evidence="8" type="ORF">D0Y96_15600</name>
</gene>
<sequence>MGMGGACGHAQSAPASPAQIWHSSAAQDLSHEAASIPEAKYDIDPHKIWTLPELIDLAEQHNPETRVAWAQAKARAASLGIARSALFPTMAAVALAATVRTAALIGEYFHRQTEGLFQPTLHVEYLVLDFGGRSGAIDLAKANLLASDFAFNDTHRKIIFQVASAYYRLLNAKGQREAAEVSLKNAQTVEEDAQNRLSNGLATKPDLLEATAARAQADYDLQAAVGAEDIARGDLATVMGLPPATTFQVQDIHDLATPSDMAGSVDQDIDRAFAQRPDLMQQLTRIRAASASIKEARSTYFPTLSFAGDGGLARAYGQQDLYPGSYAQGEVWSVGMQLKWTLFDGLRREHQIAEAEAGKKEAQAGVEALRDQIADEVWTAYTNMKTALRQQQAAAALLTASEQSYEAARESYGYGVRNLLDVVSAQKTLAQARSEDIAARSQLLLQVAGLAFRTGDLIQVQPPKAGP</sequence>
<dbReference type="SUPFAM" id="SSF56954">
    <property type="entry name" value="Outer membrane efflux proteins (OEP)"/>
    <property type="match status" value="1"/>
</dbReference>
<name>A0A372IM58_9BACT</name>
<evidence type="ECO:0000256" key="6">
    <source>
        <dbReference type="ARBA" id="ARBA00023136"/>
    </source>
</evidence>
<dbReference type="GO" id="GO:0015288">
    <property type="term" value="F:porin activity"/>
    <property type="evidence" value="ECO:0007669"/>
    <property type="project" value="TreeGrafter"/>
</dbReference>
<evidence type="ECO:0000256" key="7">
    <source>
        <dbReference type="ARBA" id="ARBA00023237"/>
    </source>
</evidence>
<dbReference type="PANTHER" id="PTHR30026">
    <property type="entry name" value="OUTER MEMBRANE PROTEIN TOLC"/>
    <property type="match status" value="1"/>
</dbReference>
<dbReference type="GO" id="GO:0015562">
    <property type="term" value="F:efflux transmembrane transporter activity"/>
    <property type="evidence" value="ECO:0007669"/>
    <property type="project" value="InterPro"/>
</dbReference>
<reference evidence="8 9" key="1">
    <citation type="submission" date="2018-08" db="EMBL/GenBank/DDBJ databases">
        <title>Acidipila sp. 4G-K13, an acidobacterium isolated from forest soil.</title>
        <authorList>
            <person name="Gao Z.-H."/>
            <person name="Qiu L.-H."/>
        </authorList>
    </citation>
    <scope>NUCLEOTIDE SEQUENCE [LARGE SCALE GENOMIC DNA]</scope>
    <source>
        <strain evidence="8 9">4G-K13</strain>
    </source>
</reference>
<dbReference type="AlphaFoldDB" id="A0A372IM58"/>
<accession>A0A372IM58</accession>
<dbReference type="GO" id="GO:1990281">
    <property type="term" value="C:efflux pump complex"/>
    <property type="evidence" value="ECO:0007669"/>
    <property type="project" value="TreeGrafter"/>
</dbReference>
<dbReference type="EMBL" id="QVQT01000005">
    <property type="protein sequence ID" value="RFU15965.1"/>
    <property type="molecule type" value="Genomic_DNA"/>
</dbReference>
<evidence type="ECO:0000256" key="4">
    <source>
        <dbReference type="ARBA" id="ARBA00022452"/>
    </source>
</evidence>
<dbReference type="Gene3D" id="1.20.1600.10">
    <property type="entry name" value="Outer membrane efflux proteins (OEP)"/>
    <property type="match status" value="1"/>
</dbReference>
<keyword evidence="3" id="KW-0813">Transport</keyword>
<evidence type="ECO:0000313" key="8">
    <source>
        <dbReference type="EMBL" id="RFU15965.1"/>
    </source>
</evidence>
<evidence type="ECO:0000256" key="3">
    <source>
        <dbReference type="ARBA" id="ARBA00022448"/>
    </source>
</evidence>
<evidence type="ECO:0000256" key="1">
    <source>
        <dbReference type="ARBA" id="ARBA00004442"/>
    </source>
</evidence>
<keyword evidence="6" id="KW-0472">Membrane</keyword>
<proteinExistence type="inferred from homology"/>
<evidence type="ECO:0000256" key="2">
    <source>
        <dbReference type="ARBA" id="ARBA00007613"/>
    </source>
</evidence>
<keyword evidence="9" id="KW-1185">Reference proteome</keyword>